<dbReference type="EMBL" id="JAGFBR010000015">
    <property type="protein sequence ID" value="KAH0454175.1"/>
    <property type="molecule type" value="Genomic_DNA"/>
</dbReference>
<evidence type="ECO:0000313" key="3">
    <source>
        <dbReference type="Proteomes" id="UP000775213"/>
    </source>
</evidence>
<sequence length="417" mass="44915">MMASACVNNVTLPPDSFPPAHQSSYGLLGPSISPAPADVVVANASPSAASTMEPSRSSVDLIDFEFRLDDPVAMLPADELFSDGKLVPLHLATLRPLAGEIHSTEPDEKQWCGGVEEIGSNDLVFSPKAPRCTTRWRELLGFKKQQNAKTFSDQLKAAGSTVAASPRSIEPMLGAKSPSSKSFKHLLLHHSKSSIDPSLSLPLLHDIDPEAVASSMSTRLSLSSSSSSGLDHEDLPRLSLDSDRIQNPLRVRISRHRPAVSDEHFRARVSRSPVRRSTEAATPVPTRGVSVDSPRMDPSGRIIFQGLERSSSSPGSFNGRSRAKYRGMERSFSAHVRVPSVLNVPVCSLRGSSKPISVFGFRQLFSHPRKERVASSSSKAAVAVSTRVAKAAGGCKKKAETERETERMRARKAPGGV</sequence>
<dbReference type="Proteomes" id="UP000775213">
    <property type="component" value="Unassembled WGS sequence"/>
</dbReference>
<gene>
    <name evidence="2" type="ORF">IEQ34_016099</name>
</gene>
<comment type="caution">
    <text evidence="2">The sequence shown here is derived from an EMBL/GenBank/DDBJ whole genome shotgun (WGS) entry which is preliminary data.</text>
</comment>
<feature type="compositionally biased region" description="Basic and acidic residues" evidence="1">
    <location>
        <begin position="397"/>
        <end position="408"/>
    </location>
</feature>
<dbReference type="AlphaFoldDB" id="A0AAV7GEL9"/>
<evidence type="ECO:0000313" key="2">
    <source>
        <dbReference type="EMBL" id="KAH0454175.1"/>
    </source>
</evidence>
<feature type="region of interest" description="Disordered" evidence="1">
    <location>
        <begin position="394"/>
        <end position="417"/>
    </location>
</feature>
<keyword evidence="3" id="KW-1185">Reference proteome</keyword>
<evidence type="ECO:0000256" key="1">
    <source>
        <dbReference type="SAM" id="MobiDB-lite"/>
    </source>
</evidence>
<reference evidence="2 3" key="1">
    <citation type="journal article" date="2021" name="Hortic Res">
        <title>Chromosome-scale assembly of the Dendrobium chrysotoxum genome enhances the understanding of orchid evolution.</title>
        <authorList>
            <person name="Zhang Y."/>
            <person name="Zhang G.Q."/>
            <person name="Zhang D."/>
            <person name="Liu X.D."/>
            <person name="Xu X.Y."/>
            <person name="Sun W.H."/>
            <person name="Yu X."/>
            <person name="Zhu X."/>
            <person name="Wang Z.W."/>
            <person name="Zhao X."/>
            <person name="Zhong W.Y."/>
            <person name="Chen H."/>
            <person name="Yin W.L."/>
            <person name="Huang T."/>
            <person name="Niu S.C."/>
            <person name="Liu Z.J."/>
        </authorList>
    </citation>
    <scope>NUCLEOTIDE SEQUENCE [LARGE SCALE GENOMIC DNA]</scope>
    <source>
        <strain evidence="2">Lindl</strain>
    </source>
</reference>
<dbReference type="PANTHER" id="PTHR31722:SF0">
    <property type="entry name" value="OS06G0675200 PROTEIN"/>
    <property type="match status" value="1"/>
</dbReference>
<protein>
    <submittedName>
        <fullName evidence="2">Uncharacterized protein</fullName>
    </submittedName>
</protein>
<name>A0AAV7GEL9_DENCH</name>
<dbReference type="PANTHER" id="PTHR31722">
    <property type="entry name" value="OS06G0675200 PROTEIN"/>
    <property type="match status" value="1"/>
</dbReference>
<accession>A0AAV7GEL9</accession>
<proteinExistence type="predicted"/>
<feature type="region of interest" description="Disordered" evidence="1">
    <location>
        <begin position="264"/>
        <end position="298"/>
    </location>
</feature>
<organism evidence="2 3">
    <name type="scientific">Dendrobium chrysotoxum</name>
    <name type="common">Orchid</name>
    <dbReference type="NCBI Taxonomy" id="161865"/>
    <lineage>
        <taxon>Eukaryota</taxon>
        <taxon>Viridiplantae</taxon>
        <taxon>Streptophyta</taxon>
        <taxon>Embryophyta</taxon>
        <taxon>Tracheophyta</taxon>
        <taxon>Spermatophyta</taxon>
        <taxon>Magnoliopsida</taxon>
        <taxon>Liliopsida</taxon>
        <taxon>Asparagales</taxon>
        <taxon>Orchidaceae</taxon>
        <taxon>Epidendroideae</taxon>
        <taxon>Malaxideae</taxon>
        <taxon>Dendrobiinae</taxon>
        <taxon>Dendrobium</taxon>
    </lineage>
</organism>